<reference evidence="3" key="1">
    <citation type="submission" date="2014-11" db="EMBL/GenBank/DDBJ databases">
        <authorList>
            <person name="Hornung B.V."/>
        </authorList>
    </citation>
    <scope>NUCLEOTIDE SEQUENCE</scope>
    <source>
        <strain evidence="3">INE</strain>
    </source>
</reference>
<proteinExistence type="predicted"/>
<dbReference type="SUPFAM" id="SSF81301">
    <property type="entry name" value="Nucleotidyltransferase"/>
    <property type="match status" value="1"/>
</dbReference>
<accession>A0A8S0VVJ2</accession>
<keyword evidence="2" id="KW-0548">Nucleotidyltransferase</keyword>
<dbReference type="EMBL" id="LR746496">
    <property type="protein sequence ID" value="CAA7599613.1"/>
    <property type="molecule type" value="Genomic_DNA"/>
</dbReference>
<reference evidence="2" key="2">
    <citation type="submission" date="2020-01" db="EMBL/GenBank/DDBJ databases">
        <authorList>
            <person name="Hornung B."/>
        </authorList>
    </citation>
    <scope>NUCLEOTIDE SEQUENCE</scope>
    <source>
        <strain evidence="2">PacBioINE</strain>
    </source>
</reference>
<gene>
    <name evidence="2" type="ORF">DEACI_0239</name>
    <name evidence="3" type="ORF">DEACI_0924</name>
</gene>
<dbReference type="Gene3D" id="3.30.460.10">
    <property type="entry name" value="Beta Polymerase, domain 2"/>
    <property type="match status" value="1"/>
</dbReference>
<dbReference type="EC" id="2.7.7.-" evidence="2"/>
<dbReference type="RefSeq" id="WP_240983395.1">
    <property type="nucleotide sequence ID" value="NZ_CDGJ01000028.1"/>
</dbReference>
<sequence length="101" mass="11237">MAGVDWEIPLKRVLSRELDRLGLSGYQLLLFGSRARGNASPVSDIDIGIKGVEAIPFPLLSELRDAVDNLNLPFKVDLVDMTHVSREFYEHAMEGAIVWKG</sequence>
<dbReference type="GO" id="GO:0016779">
    <property type="term" value="F:nucleotidyltransferase activity"/>
    <property type="evidence" value="ECO:0007669"/>
    <property type="project" value="UniProtKB-KW"/>
</dbReference>
<evidence type="ECO:0000313" key="2">
    <source>
        <dbReference type="EMBL" id="CAA7599613.1"/>
    </source>
</evidence>
<dbReference type="GO" id="GO:0016301">
    <property type="term" value="F:kinase activity"/>
    <property type="evidence" value="ECO:0007669"/>
    <property type="project" value="UniProtKB-KW"/>
</dbReference>
<dbReference type="CDD" id="cd05403">
    <property type="entry name" value="NT_KNTase_like"/>
    <property type="match status" value="1"/>
</dbReference>
<organism evidence="2">
    <name type="scientific">Acididesulfobacillus acetoxydans</name>
    <dbReference type="NCBI Taxonomy" id="1561005"/>
    <lineage>
        <taxon>Bacteria</taxon>
        <taxon>Bacillati</taxon>
        <taxon>Bacillota</taxon>
        <taxon>Clostridia</taxon>
        <taxon>Eubacteriales</taxon>
        <taxon>Peptococcaceae</taxon>
        <taxon>Acididesulfobacillus</taxon>
    </lineage>
</organism>
<dbReference type="Proteomes" id="UP001071230">
    <property type="component" value="Unassembled WGS sequence"/>
</dbReference>
<keyword evidence="4" id="KW-1185">Reference proteome</keyword>
<protein>
    <submittedName>
        <fullName evidence="3">GrpB/Dephospho-CoA kinase</fullName>
    </submittedName>
    <submittedName>
        <fullName evidence="2">Nucleotidyltransferase domain protein</fullName>
        <ecNumber evidence="2">2.7.7.-</ecNumber>
    </submittedName>
</protein>
<dbReference type="AlphaFoldDB" id="A0A8S0VVJ2"/>
<evidence type="ECO:0000313" key="4">
    <source>
        <dbReference type="Proteomes" id="UP001071230"/>
    </source>
</evidence>
<dbReference type="Proteomes" id="UP000836597">
    <property type="component" value="Chromosome"/>
</dbReference>
<keyword evidence="2" id="KW-0808">Transferase</keyword>
<dbReference type="KEGG" id="aacx:DEACI_0239"/>
<keyword evidence="3" id="KW-0418">Kinase</keyword>
<dbReference type="EMBL" id="CDGJ01000028">
    <property type="protein sequence ID" value="CEJ06476.1"/>
    <property type="molecule type" value="Genomic_DNA"/>
</dbReference>
<evidence type="ECO:0000313" key="3">
    <source>
        <dbReference type="EMBL" id="CEJ06476.1"/>
    </source>
</evidence>
<evidence type="ECO:0000259" key="1">
    <source>
        <dbReference type="Pfam" id="PF18765"/>
    </source>
</evidence>
<dbReference type="Pfam" id="PF18765">
    <property type="entry name" value="Polbeta"/>
    <property type="match status" value="1"/>
</dbReference>
<dbReference type="InterPro" id="IPR041633">
    <property type="entry name" value="Polbeta"/>
</dbReference>
<name>A0A8S0VVJ2_9FIRM</name>
<feature type="domain" description="Polymerase beta nucleotidyltransferase" evidence="1">
    <location>
        <begin position="29"/>
        <end position="95"/>
    </location>
</feature>
<dbReference type="InterPro" id="IPR043519">
    <property type="entry name" value="NT_sf"/>
</dbReference>